<dbReference type="Proteomes" id="UP001556196">
    <property type="component" value="Unassembled WGS sequence"/>
</dbReference>
<dbReference type="EMBL" id="JBFOCI010000001">
    <property type="protein sequence ID" value="MEW9804536.1"/>
    <property type="molecule type" value="Genomic_DNA"/>
</dbReference>
<name>A0ABV3QU15_9HYPH</name>
<gene>
    <name evidence="4" type="ORF">ABUE31_00875</name>
</gene>
<proteinExistence type="predicted"/>
<comment type="caution">
    <text evidence="4">The sequence shown here is derived from an EMBL/GenBank/DDBJ whole genome shotgun (WGS) entry which is preliminary data.</text>
</comment>
<dbReference type="InterPro" id="IPR029028">
    <property type="entry name" value="Alpha/beta_knot_MTases"/>
</dbReference>
<evidence type="ECO:0000313" key="5">
    <source>
        <dbReference type="Proteomes" id="UP001556196"/>
    </source>
</evidence>
<evidence type="ECO:0000256" key="1">
    <source>
        <dbReference type="ARBA" id="ARBA00022603"/>
    </source>
</evidence>
<protein>
    <submittedName>
        <fullName evidence="4">TrmH family RNA methyltransferase</fullName>
    </submittedName>
</protein>
<keyword evidence="2" id="KW-0808">Transferase</keyword>
<dbReference type="RefSeq" id="WP_367721585.1">
    <property type="nucleotide sequence ID" value="NZ_JBFOCI010000001.1"/>
</dbReference>
<accession>A0ABV3QU15</accession>
<dbReference type="PANTHER" id="PTHR43191">
    <property type="entry name" value="RRNA METHYLTRANSFERASE 3"/>
    <property type="match status" value="1"/>
</dbReference>
<sequence length="264" mass="28015">MNLISIDDPGDPRAAAYLSIRERDLAGRQGRFVAEGKVVLEVLFSAARFEPESVLVLDKRLAGLTDTLHKAPPSMPVYVAPQSVMDEIAGFHIHRGILAVARRRHEDDAEALIASLPPRAVVPVLVGLSNHDNVGAIFRNAAAFGANAVLLDATCCDPLYRKAIRVSVGAALKVPFATVESAGSLVDLLDRHGFTQIALSPAGTTDIRDASPPHRLALYLGAEGPGLPDELLSRLQTVRIGMAPGFDSLNVAAASAIALHRFAN</sequence>
<dbReference type="Gene3D" id="3.40.1280.10">
    <property type="match status" value="1"/>
</dbReference>
<reference evidence="4 5" key="1">
    <citation type="submission" date="2024-06" db="EMBL/GenBank/DDBJ databases">
        <authorList>
            <person name="Tuo L."/>
        </authorList>
    </citation>
    <scope>NUCLEOTIDE SEQUENCE [LARGE SCALE GENOMIC DNA]</scope>
    <source>
        <strain evidence="4 5">ZMM04-5</strain>
    </source>
</reference>
<dbReference type="Pfam" id="PF00588">
    <property type="entry name" value="SpoU_methylase"/>
    <property type="match status" value="1"/>
</dbReference>
<evidence type="ECO:0000259" key="3">
    <source>
        <dbReference type="Pfam" id="PF00588"/>
    </source>
</evidence>
<dbReference type="PANTHER" id="PTHR43191:SF12">
    <property type="entry name" value="RRNA METHYLASE"/>
    <property type="match status" value="1"/>
</dbReference>
<dbReference type="GO" id="GO:0032259">
    <property type="term" value="P:methylation"/>
    <property type="evidence" value="ECO:0007669"/>
    <property type="project" value="UniProtKB-KW"/>
</dbReference>
<dbReference type="InterPro" id="IPR001537">
    <property type="entry name" value="SpoU_MeTrfase"/>
</dbReference>
<evidence type="ECO:0000313" key="4">
    <source>
        <dbReference type="EMBL" id="MEW9804536.1"/>
    </source>
</evidence>
<keyword evidence="1 4" id="KW-0489">Methyltransferase</keyword>
<dbReference type="SUPFAM" id="SSF75217">
    <property type="entry name" value="alpha/beta knot"/>
    <property type="match status" value="1"/>
</dbReference>
<dbReference type="InterPro" id="IPR029064">
    <property type="entry name" value="Ribosomal_eL30-like_sf"/>
</dbReference>
<organism evidence="4 5">
    <name type="scientific">Mesorhizobium marinum</name>
    <dbReference type="NCBI Taxonomy" id="3228790"/>
    <lineage>
        <taxon>Bacteria</taxon>
        <taxon>Pseudomonadati</taxon>
        <taxon>Pseudomonadota</taxon>
        <taxon>Alphaproteobacteria</taxon>
        <taxon>Hyphomicrobiales</taxon>
        <taxon>Phyllobacteriaceae</taxon>
        <taxon>Mesorhizobium</taxon>
    </lineage>
</organism>
<dbReference type="CDD" id="cd18095">
    <property type="entry name" value="SpoU-like_rRNA-MTase"/>
    <property type="match status" value="1"/>
</dbReference>
<dbReference type="SUPFAM" id="SSF55315">
    <property type="entry name" value="L30e-like"/>
    <property type="match status" value="1"/>
</dbReference>
<keyword evidence="5" id="KW-1185">Reference proteome</keyword>
<dbReference type="InterPro" id="IPR029026">
    <property type="entry name" value="tRNA_m1G_MTases_N"/>
</dbReference>
<dbReference type="Gene3D" id="3.30.1330.30">
    <property type="match status" value="1"/>
</dbReference>
<feature type="domain" description="tRNA/rRNA methyltransferase SpoU type" evidence="3">
    <location>
        <begin position="124"/>
        <end position="260"/>
    </location>
</feature>
<dbReference type="InterPro" id="IPR051259">
    <property type="entry name" value="rRNA_Methyltransferase"/>
</dbReference>
<evidence type="ECO:0000256" key="2">
    <source>
        <dbReference type="ARBA" id="ARBA00022679"/>
    </source>
</evidence>
<dbReference type="GO" id="GO:0008168">
    <property type="term" value="F:methyltransferase activity"/>
    <property type="evidence" value="ECO:0007669"/>
    <property type="project" value="UniProtKB-KW"/>
</dbReference>